<dbReference type="AlphaFoldDB" id="A0A2D3V187"/>
<evidence type="ECO:0000313" key="2">
    <source>
        <dbReference type="Proteomes" id="UP000225277"/>
    </source>
</evidence>
<sequence>MASSACSALQTPELLELILLDSAMRTTTLSAFERVNKTFKMPIDTSPSLQRKLFMRQLPCPAELDPTDFWYNTFTANNIMLVEPEEGEHRSVRPRVFRLDNDSIWQFELNWVRHSETDKQWTEVNPRAHYQALRIAASPYLNVSWCEPLKLLSAFLKMHLTDIECGFVVDIMVFRGFTASKWSRMWAPAVTTVAGLHDAYNRWGRGELEEWYAGEADDEWDWE</sequence>
<accession>A0A2D3V187</accession>
<dbReference type="RefSeq" id="XP_023629880.1">
    <property type="nucleotide sequence ID" value="XM_023774112.1"/>
</dbReference>
<proteinExistence type="predicted"/>
<evidence type="ECO:0000313" key="1">
    <source>
        <dbReference type="EMBL" id="CZT23156.1"/>
    </source>
</evidence>
<organism evidence="1 2">
    <name type="scientific">Ramularia collo-cygni</name>
    <dbReference type="NCBI Taxonomy" id="112498"/>
    <lineage>
        <taxon>Eukaryota</taxon>
        <taxon>Fungi</taxon>
        <taxon>Dikarya</taxon>
        <taxon>Ascomycota</taxon>
        <taxon>Pezizomycotina</taxon>
        <taxon>Dothideomycetes</taxon>
        <taxon>Dothideomycetidae</taxon>
        <taxon>Mycosphaerellales</taxon>
        <taxon>Mycosphaerellaceae</taxon>
        <taxon>Ramularia</taxon>
    </lineage>
</organism>
<dbReference type="Proteomes" id="UP000225277">
    <property type="component" value="Unassembled WGS sequence"/>
</dbReference>
<keyword evidence="2" id="KW-1185">Reference proteome</keyword>
<dbReference type="GeneID" id="35603946"/>
<reference evidence="1 2" key="1">
    <citation type="submission" date="2016-03" db="EMBL/GenBank/DDBJ databases">
        <authorList>
            <person name="Ploux O."/>
        </authorList>
    </citation>
    <scope>NUCLEOTIDE SEQUENCE [LARGE SCALE GENOMIC DNA]</scope>
    <source>
        <strain evidence="1 2">URUG2</strain>
    </source>
</reference>
<gene>
    <name evidence="1" type="ORF">RCC_08866</name>
</gene>
<dbReference type="EMBL" id="FJUY01000015">
    <property type="protein sequence ID" value="CZT23156.1"/>
    <property type="molecule type" value="Genomic_DNA"/>
</dbReference>
<name>A0A2D3V187_9PEZI</name>
<protein>
    <submittedName>
        <fullName evidence="1">Uncharacterized protein</fullName>
    </submittedName>
</protein>